<dbReference type="EMBL" id="LR797169">
    <property type="protein sequence ID" value="CAB4191578.1"/>
    <property type="molecule type" value="Genomic_DNA"/>
</dbReference>
<gene>
    <name evidence="3" type="ORF">UFOVP1219_68</name>
    <name evidence="4" type="ORF">UFOVP1671_43</name>
    <name evidence="5" type="ORF">UFOVP358_64</name>
    <name evidence="1" type="ORF">UFOVP476_40</name>
    <name evidence="2" type="ORF">UFOVP986_35</name>
</gene>
<evidence type="ECO:0000313" key="5">
    <source>
        <dbReference type="EMBL" id="CAB5220570.1"/>
    </source>
</evidence>
<dbReference type="EMBL" id="LR798290">
    <property type="protein sequence ID" value="CAB5220570.1"/>
    <property type="molecule type" value="Genomic_DNA"/>
</dbReference>
<proteinExistence type="predicted"/>
<protein>
    <submittedName>
        <fullName evidence="1">Uncharacterized protein</fullName>
    </submittedName>
</protein>
<dbReference type="EMBL" id="LR796931">
    <property type="protein sequence ID" value="CAB4176455.1"/>
    <property type="molecule type" value="Genomic_DNA"/>
</dbReference>
<evidence type="ECO:0000313" key="3">
    <source>
        <dbReference type="EMBL" id="CAB4191578.1"/>
    </source>
</evidence>
<sequence length="162" mass="17221">MTWTYSGNPSASALDAIRFLIGDTDTNDQLISNEEIAWVNSEASGSSSGTTALYDAAYRSCLFVASKLARLADKSIGDLQVSMSQKAQGYLRQSQELKALAQRHGGVPTPYAGGISISDKDIDEDNSDSVRPYFSTGQFSNVDDGAGIQDQTGIQYFGAGAD</sequence>
<organism evidence="1">
    <name type="scientific">uncultured Caudovirales phage</name>
    <dbReference type="NCBI Taxonomy" id="2100421"/>
    <lineage>
        <taxon>Viruses</taxon>
        <taxon>Duplodnaviria</taxon>
        <taxon>Heunggongvirae</taxon>
        <taxon>Uroviricota</taxon>
        <taxon>Caudoviricetes</taxon>
        <taxon>Peduoviridae</taxon>
        <taxon>Maltschvirus</taxon>
        <taxon>Maltschvirus maltsch</taxon>
    </lineage>
</organism>
<reference evidence="1" key="1">
    <citation type="submission" date="2020-04" db="EMBL/GenBank/DDBJ databases">
        <authorList>
            <person name="Chiriac C."/>
            <person name="Salcher M."/>
            <person name="Ghai R."/>
            <person name="Kavagutti S V."/>
        </authorList>
    </citation>
    <scope>NUCLEOTIDE SEQUENCE</scope>
</reference>
<accession>A0A6J5MHV3</accession>
<evidence type="ECO:0000313" key="1">
    <source>
        <dbReference type="EMBL" id="CAB4145711.1"/>
    </source>
</evidence>
<evidence type="ECO:0000313" key="4">
    <source>
        <dbReference type="EMBL" id="CAB4223321.1"/>
    </source>
</evidence>
<dbReference type="EMBL" id="LR797535">
    <property type="protein sequence ID" value="CAB4223321.1"/>
    <property type="molecule type" value="Genomic_DNA"/>
</dbReference>
<evidence type="ECO:0000313" key="2">
    <source>
        <dbReference type="EMBL" id="CAB4176455.1"/>
    </source>
</evidence>
<name>A0A6J5MHV3_9CAUD</name>
<dbReference type="EMBL" id="LR796453">
    <property type="protein sequence ID" value="CAB4145711.1"/>
    <property type="molecule type" value="Genomic_DNA"/>
</dbReference>